<dbReference type="RefSeq" id="WP_016340520.1">
    <property type="nucleotide sequence ID" value="NC_021284.1"/>
</dbReference>
<name>R4UKS8_9MOLU</name>
<evidence type="ECO:0000313" key="1">
    <source>
        <dbReference type="EMBL" id="AGM25871.1"/>
    </source>
</evidence>
<evidence type="ECO:0000313" key="2">
    <source>
        <dbReference type="Proteomes" id="UP000013963"/>
    </source>
</evidence>
<keyword evidence="2" id="KW-1185">Reference proteome</keyword>
<dbReference type="EMBL" id="CP005078">
    <property type="protein sequence ID" value="AGM25871.1"/>
    <property type="molecule type" value="Genomic_DNA"/>
</dbReference>
<dbReference type="Proteomes" id="UP000013963">
    <property type="component" value="Chromosome"/>
</dbReference>
<sequence length="268" mass="32744">MQETINFFNNLDEIFNQFVQGILGDELIDDIRKKAKSESNLKLKNFAEVYILVRNEISHYSFFGTFIRKDNVLKSKINKNFEELLKNKSDYINKLLFKYNNKKNLIYKNEVNDELIKKINTKEFEYLKAIIMFLYYIYDYGNNKFKIKDDNLLRHLEKFKNHETKNYYHYFLLRVNNLFISLYNLFKNYFSINRVKICEENIKNYDSLNLFNEFKLNLIYKNNQNKIILDQNKMLKYVYKDFFYTVSDKKAIKEILKLFYEIFSISVK</sequence>
<reference evidence="1 2" key="1">
    <citation type="journal article" date="2013" name="Genome Biol. Evol.">
        <title>Complete genomes of two dipteran-associated spiroplasmas provided insights into the origin, dynamics, and impacts of viral invasion in spiroplasma.</title>
        <authorList>
            <person name="Ku C."/>
            <person name="Lo W.S."/>
            <person name="Chen L.L."/>
            <person name="Kuo C.H."/>
        </authorList>
    </citation>
    <scope>NUCLEOTIDE SEQUENCE [LARGE SCALE GENOMIC DNA]</scope>
    <source>
        <strain evidence="1">EA-1</strain>
    </source>
</reference>
<proteinExistence type="predicted"/>
<organism evidence="1 2">
    <name type="scientific">Spiroplasma syrphidicola EA-1</name>
    <dbReference type="NCBI Taxonomy" id="1276229"/>
    <lineage>
        <taxon>Bacteria</taxon>
        <taxon>Bacillati</taxon>
        <taxon>Mycoplasmatota</taxon>
        <taxon>Mollicutes</taxon>
        <taxon>Entomoplasmatales</taxon>
        <taxon>Spiroplasmataceae</taxon>
        <taxon>Spiroplasma</taxon>
    </lineage>
</organism>
<dbReference type="PATRIC" id="fig|1276229.3.peg.273"/>
<protein>
    <submittedName>
        <fullName evidence="1">Uncharacterized protein</fullName>
    </submittedName>
</protein>
<dbReference type="KEGG" id="ssyr:SSYRP_v1c02750"/>
<dbReference type="AlphaFoldDB" id="R4UKS8"/>
<dbReference type="HOGENOM" id="CLU_1037906_0_0_14"/>
<gene>
    <name evidence="1" type="ORF">SSYRP_v1c02750</name>
</gene>
<accession>R4UKS8</accession>